<sequence>MLQKYIGIILVGIFGFFKGVNGENTLCLKSEIVLKKPGNAAIVYPLNAASDEEGICPAHWPATDILPVEIVRRVTGNSGTQKLVVTLTAHQDVYFHFSQRLVLPFRQDSCLFYLPGFWYRRNLRSPENTPSFRLSRHWTVREDRLSAPLTGIWDEQSGGYTAVLRTGNFGQDALTTHKEGEVILSGETSVGHTGFAEDNGRTTVVFGFPFAESPYTYLRKLTLAPAVKAFQYLQKGESVRLEWIICQGQASDYSDFIKQLWEYSYDTYQPVPLENSYTVQEVKAVLSQYFRQSLVEDYALKYYSGAHLRTADCQPNGVAEVGFIGRTLLNAYNAMEYGEEQSDRGLQTDARKVFDSYLTEGFTAEGLLREFVNFSEGTEEDCYSIRRQSEGAYALLYYLRHEKDRGKECKEGEKRVSILLDRFLHLQNADGSFPRKFRKDGSLLDKSGGSTPSAVLPLVMGYRYFGDSRYLKAAQRSLVYLEKELISRSDYFSSTLDANCEDKEASLYASTAAWYMALVSRGKERRHYADLSRQAAYFALSWYYLWDVPFARGQMLGDIGLKSRGWGNVSVENNHIDVFVFEFADVLRWLAREYEEPRFKNFADVISSSMVQLLPYKEHLCGIAKEGYYPEVVQHTCWDYGKNGKGFYNNIFAPGWTVASLWELLTPGRAEKFLQKKK</sequence>
<dbReference type="Proteomes" id="UP000004892">
    <property type="component" value="Unassembled WGS sequence"/>
</dbReference>
<dbReference type="AlphaFoldDB" id="H1DFV5"/>
<protein>
    <submittedName>
        <fullName evidence="1">Uncharacterized protein</fullName>
    </submittedName>
</protein>
<dbReference type="eggNOG" id="COG1331">
    <property type="taxonomic scope" value="Bacteria"/>
</dbReference>
<comment type="caution">
    <text evidence="1">The sequence shown here is derived from an EMBL/GenBank/DDBJ whole genome shotgun (WGS) entry which is preliminary data.</text>
</comment>
<evidence type="ECO:0000313" key="2">
    <source>
        <dbReference type="Proteomes" id="UP000004892"/>
    </source>
</evidence>
<dbReference type="STRING" id="742817.HMPREF9449_01141"/>
<dbReference type="RefSeq" id="WP_009136289.1">
    <property type="nucleotide sequence ID" value="NZ_JH594596.1"/>
</dbReference>
<dbReference type="EMBL" id="ADMC01000017">
    <property type="protein sequence ID" value="EHP48778.1"/>
    <property type="molecule type" value="Genomic_DNA"/>
</dbReference>
<reference evidence="1 2" key="1">
    <citation type="submission" date="2012-01" db="EMBL/GenBank/DDBJ databases">
        <title>The Genome Sequence of Odoribacter laneus YIT 12061.</title>
        <authorList>
            <consortium name="The Broad Institute Genome Sequencing Platform"/>
            <person name="Earl A."/>
            <person name="Ward D."/>
            <person name="Feldgarden M."/>
            <person name="Gevers D."/>
            <person name="Morotomi M."/>
            <person name="Young S.K."/>
            <person name="Zeng Q."/>
            <person name="Gargeya S."/>
            <person name="Fitzgerald M."/>
            <person name="Haas B."/>
            <person name="Abouelleil A."/>
            <person name="Alvarado L."/>
            <person name="Arachchi H.M."/>
            <person name="Berlin A."/>
            <person name="Chapman S.B."/>
            <person name="Gearin G."/>
            <person name="Goldberg J."/>
            <person name="Griggs A."/>
            <person name="Gujja S."/>
            <person name="Hansen M."/>
            <person name="Heiman D."/>
            <person name="Howarth C."/>
            <person name="Larimer J."/>
            <person name="Lui A."/>
            <person name="MacDonald P.J.P."/>
            <person name="McCowen C."/>
            <person name="Montmayeur A."/>
            <person name="Murphy C."/>
            <person name="Neiman D."/>
            <person name="Pearson M."/>
            <person name="Priest M."/>
            <person name="Roberts A."/>
            <person name="Saif S."/>
            <person name="Shea T."/>
            <person name="Sisk P."/>
            <person name="Stolte C."/>
            <person name="Sykes S."/>
            <person name="Wortman J."/>
            <person name="Nusbaum C."/>
            <person name="Birren B."/>
        </authorList>
    </citation>
    <scope>NUCLEOTIDE SEQUENCE [LARGE SCALE GENOMIC DNA]</scope>
    <source>
        <strain evidence="1 2">YIT 12061</strain>
    </source>
</reference>
<keyword evidence="2" id="KW-1185">Reference proteome</keyword>
<name>H1DFV5_9BACT</name>
<dbReference type="GeneID" id="98068728"/>
<dbReference type="HOGENOM" id="CLU_026003_0_0_10"/>
<dbReference type="InterPro" id="IPR008928">
    <property type="entry name" value="6-hairpin_glycosidase_sf"/>
</dbReference>
<organism evidence="1 2">
    <name type="scientific">Odoribacter laneus YIT 12061</name>
    <dbReference type="NCBI Taxonomy" id="742817"/>
    <lineage>
        <taxon>Bacteria</taxon>
        <taxon>Pseudomonadati</taxon>
        <taxon>Bacteroidota</taxon>
        <taxon>Bacteroidia</taxon>
        <taxon>Bacteroidales</taxon>
        <taxon>Odoribacteraceae</taxon>
        <taxon>Odoribacter</taxon>
    </lineage>
</organism>
<dbReference type="GO" id="GO:0005975">
    <property type="term" value="P:carbohydrate metabolic process"/>
    <property type="evidence" value="ECO:0007669"/>
    <property type="project" value="InterPro"/>
</dbReference>
<accession>H1DFV5</accession>
<gene>
    <name evidence="1" type="ORF">HMPREF9449_01141</name>
</gene>
<dbReference type="PATRIC" id="fig|742817.3.peg.1211"/>
<proteinExistence type="predicted"/>
<dbReference type="SUPFAM" id="SSF48208">
    <property type="entry name" value="Six-hairpin glycosidases"/>
    <property type="match status" value="1"/>
</dbReference>
<evidence type="ECO:0000313" key="1">
    <source>
        <dbReference type="EMBL" id="EHP48778.1"/>
    </source>
</evidence>